<accession>A0ACB8Y087</accession>
<dbReference type="EMBL" id="CM042046">
    <property type="protein sequence ID" value="KAI3675680.1"/>
    <property type="molecule type" value="Genomic_DNA"/>
</dbReference>
<organism evidence="1 2">
    <name type="scientific">Smallanthus sonchifolius</name>
    <dbReference type="NCBI Taxonomy" id="185202"/>
    <lineage>
        <taxon>Eukaryota</taxon>
        <taxon>Viridiplantae</taxon>
        <taxon>Streptophyta</taxon>
        <taxon>Embryophyta</taxon>
        <taxon>Tracheophyta</taxon>
        <taxon>Spermatophyta</taxon>
        <taxon>Magnoliopsida</taxon>
        <taxon>eudicotyledons</taxon>
        <taxon>Gunneridae</taxon>
        <taxon>Pentapetalae</taxon>
        <taxon>asterids</taxon>
        <taxon>campanulids</taxon>
        <taxon>Asterales</taxon>
        <taxon>Asteraceae</taxon>
        <taxon>Asteroideae</taxon>
        <taxon>Heliantheae alliance</taxon>
        <taxon>Millerieae</taxon>
        <taxon>Smallanthus</taxon>
    </lineage>
</organism>
<evidence type="ECO:0000313" key="1">
    <source>
        <dbReference type="EMBL" id="KAI3675680.1"/>
    </source>
</evidence>
<reference evidence="2" key="1">
    <citation type="journal article" date="2022" name="Mol. Ecol. Resour.">
        <title>The genomes of chicory, endive, great burdock and yacon provide insights into Asteraceae palaeo-polyploidization history and plant inulin production.</title>
        <authorList>
            <person name="Fan W."/>
            <person name="Wang S."/>
            <person name="Wang H."/>
            <person name="Wang A."/>
            <person name="Jiang F."/>
            <person name="Liu H."/>
            <person name="Zhao H."/>
            <person name="Xu D."/>
            <person name="Zhang Y."/>
        </authorList>
    </citation>
    <scope>NUCLEOTIDE SEQUENCE [LARGE SCALE GENOMIC DNA]</scope>
    <source>
        <strain evidence="2">cv. Yunnan</strain>
    </source>
</reference>
<gene>
    <name evidence="1" type="ORF">L1987_85272</name>
</gene>
<reference evidence="1 2" key="2">
    <citation type="journal article" date="2022" name="Mol. Ecol. Resour.">
        <title>The genomes of chicory, endive, great burdock and yacon provide insights into Asteraceae paleo-polyploidization history and plant inulin production.</title>
        <authorList>
            <person name="Fan W."/>
            <person name="Wang S."/>
            <person name="Wang H."/>
            <person name="Wang A."/>
            <person name="Jiang F."/>
            <person name="Liu H."/>
            <person name="Zhao H."/>
            <person name="Xu D."/>
            <person name="Zhang Y."/>
        </authorList>
    </citation>
    <scope>NUCLEOTIDE SEQUENCE [LARGE SCALE GENOMIC DNA]</scope>
    <source>
        <strain evidence="2">cv. Yunnan</strain>
        <tissue evidence="1">Leaves</tissue>
    </source>
</reference>
<evidence type="ECO:0000313" key="2">
    <source>
        <dbReference type="Proteomes" id="UP001056120"/>
    </source>
</evidence>
<comment type="caution">
    <text evidence="1">The sequence shown here is derived from an EMBL/GenBank/DDBJ whole genome shotgun (WGS) entry which is preliminary data.</text>
</comment>
<protein>
    <submittedName>
        <fullName evidence="1">Uncharacterized protein</fullName>
    </submittedName>
</protein>
<proteinExistence type="predicted"/>
<name>A0ACB8Y087_9ASTR</name>
<sequence>MDTQLNKNPNCNTVVEEEDVPLPGFRFHPLDEELVGFYLLRKVQKKPISIELIKEIDIYKYDPWDLPKGGNSREKEWYFFCRRGRKYRNSIRPNRVTGSGFWKATGIDRPIYSDDGSVCIGLKKSLVYYRGSAGKGTKTEWMMHEFRLPPPHSNNHNNKHVDGKSLGQEAVRTNSNLSDLEFQYHFQCVFLYYIHETYVEHRACMQEVWTLCRILKRSLCYKKTLPEWKEVSTRKSPAVVETSSGDSDYDRQSYISFQTPVIADNKPFAHNHHHQQRYGTNQLILGQVTSTVTSEPPSTAASCSSFSGLDVNEFIKHGDWDDLRSVVDQFCVADPLFLIYIRAKLEAVTCCRLLSVFLASCVRSCFQRNLYLSSKNFAKW</sequence>
<keyword evidence="2" id="KW-1185">Reference proteome</keyword>
<dbReference type="Proteomes" id="UP001056120">
    <property type="component" value="Linkage Group LG29"/>
</dbReference>